<keyword evidence="3" id="KW-1185">Reference proteome</keyword>
<dbReference type="EMBL" id="SLVJ01000016">
    <property type="protein sequence ID" value="TCM65085.1"/>
    <property type="molecule type" value="Genomic_DNA"/>
</dbReference>
<reference evidence="2 3" key="1">
    <citation type="submission" date="2019-03" db="EMBL/GenBank/DDBJ databases">
        <title>Genomic analyses of the natural microbiome of Caenorhabditis elegans.</title>
        <authorList>
            <person name="Samuel B."/>
        </authorList>
    </citation>
    <scope>NUCLEOTIDE SEQUENCE [LARGE SCALE GENOMIC DNA]</scope>
    <source>
        <strain evidence="2 3">JUb89</strain>
    </source>
</reference>
<dbReference type="AlphaFoldDB" id="A0A4R1XSN4"/>
<name>A0A4R1XSN4_ACICA</name>
<keyword evidence="1" id="KW-0732">Signal</keyword>
<gene>
    <name evidence="2" type="ORF">EC844_11648</name>
</gene>
<accession>A0A4R1XSN4</accession>
<sequence length="228" mass="25020">MTKSHKIALALFSSCMIATHSASAKTDSNSSDAAKAKNVAELLLGVFSQDPSQPNRVNIQFKAAIAGITEAEAIKNLGVDANVISSPSAMMKEMMRDQFSPEDMAIISPALDRQILSQTKIMQSCKLTGQMTQPSTTQYEFPVQCQVPLLIDWNAIKQPEINQEDSMGKNFAIVADWSTNIINTAPRNSYTTKIRVVQEGKSFVPEMDDEEYFPSSVTKQIMGTSESE</sequence>
<organism evidence="2 3">
    <name type="scientific">Acinetobacter calcoaceticus</name>
    <dbReference type="NCBI Taxonomy" id="471"/>
    <lineage>
        <taxon>Bacteria</taxon>
        <taxon>Pseudomonadati</taxon>
        <taxon>Pseudomonadota</taxon>
        <taxon>Gammaproteobacteria</taxon>
        <taxon>Moraxellales</taxon>
        <taxon>Moraxellaceae</taxon>
        <taxon>Acinetobacter</taxon>
        <taxon>Acinetobacter calcoaceticus/baumannii complex</taxon>
    </lineage>
</organism>
<protein>
    <submittedName>
        <fullName evidence="2">Uncharacterized protein</fullName>
    </submittedName>
</protein>
<evidence type="ECO:0000256" key="1">
    <source>
        <dbReference type="SAM" id="SignalP"/>
    </source>
</evidence>
<evidence type="ECO:0000313" key="2">
    <source>
        <dbReference type="EMBL" id="TCM65085.1"/>
    </source>
</evidence>
<feature type="chain" id="PRO_5020736705" evidence="1">
    <location>
        <begin position="25"/>
        <end position="228"/>
    </location>
</feature>
<dbReference type="Proteomes" id="UP000294963">
    <property type="component" value="Unassembled WGS sequence"/>
</dbReference>
<comment type="caution">
    <text evidence="2">The sequence shown here is derived from an EMBL/GenBank/DDBJ whole genome shotgun (WGS) entry which is preliminary data.</text>
</comment>
<feature type="signal peptide" evidence="1">
    <location>
        <begin position="1"/>
        <end position="24"/>
    </location>
</feature>
<evidence type="ECO:0000313" key="3">
    <source>
        <dbReference type="Proteomes" id="UP000294963"/>
    </source>
</evidence>
<proteinExistence type="predicted"/>
<dbReference type="OrthoDB" id="6689648at2"/>